<dbReference type="EMBL" id="JAAAJA010002147">
    <property type="protein sequence ID" value="KAG0242929.1"/>
    <property type="molecule type" value="Genomic_DNA"/>
</dbReference>
<accession>A0A9P6TUD3</accession>
<feature type="region of interest" description="Disordered" evidence="1">
    <location>
        <begin position="19"/>
        <end position="103"/>
    </location>
</feature>
<name>A0A9P6TUD3_9FUNG</name>
<comment type="caution">
    <text evidence="2">The sequence shown here is derived from an EMBL/GenBank/DDBJ whole genome shotgun (WGS) entry which is preliminary data.</text>
</comment>
<evidence type="ECO:0000313" key="3">
    <source>
        <dbReference type="Proteomes" id="UP000726737"/>
    </source>
</evidence>
<evidence type="ECO:0000256" key="1">
    <source>
        <dbReference type="SAM" id="MobiDB-lite"/>
    </source>
</evidence>
<evidence type="ECO:0000313" key="2">
    <source>
        <dbReference type="EMBL" id="KAG0242929.1"/>
    </source>
</evidence>
<dbReference type="AlphaFoldDB" id="A0A9P6TUD3"/>
<feature type="compositionally biased region" description="Basic and acidic residues" evidence="1">
    <location>
        <begin position="35"/>
        <end position="44"/>
    </location>
</feature>
<sequence length="217" mass="24895">MSETVAQTTDEIEHHINRYYSLPGCSSEGVTDPKGPIETERNSDSMDVDDEIIPGRAKRRREDAKSMRIPKAHRTTAQQINDISHSTQNSRRRERRLAKDNDSKAALRGLSRPEHVLDRCQSLAEIEQARSYHRDAGPALKNFERSKARVRDLRNQGLRTKRAWDKLGASERSYVRNHVRQIDMMETQLQAEESEDATGTGNISYIYEHGIIDGYDF</sequence>
<proteinExistence type="predicted"/>
<gene>
    <name evidence="2" type="ORF">BG011_003213</name>
</gene>
<feature type="compositionally biased region" description="Polar residues" evidence="1">
    <location>
        <begin position="75"/>
        <end position="89"/>
    </location>
</feature>
<reference evidence="2" key="1">
    <citation type="journal article" date="2020" name="Fungal Divers.">
        <title>Resolving the Mortierellaceae phylogeny through synthesis of multi-gene phylogenetics and phylogenomics.</title>
        <authorList>
            <person name="Vandepol N."/>
            <person name="Liber J."/>
            <person name="Desiro A."/>
            <person name="Na H."/>
            <person name="Kennedy M."/>
            <person name="Barry K."/>
            <person name="Grigoriev I.V."/>
            <person name="Miller A.N."/>
            <person name="O'Donnell K."/>
            <person name="Stajich J.E."/>
            <person name="Bonito G."/>
        </authorList>
    </citation>
    <scope>NUCLEOTIDE SEQUENCE</scope>
    <source>
        <strain evidence="2">KOD948</strain>
    </source>
</reference>
<protein>
    <submittedName>
        <fullName evidence="2">Uncharacterized protein</fullName>
    </submittedName>
</protein>
<dbReference type="Proteomes" id="UP000726737">
    <property type="component" value="Unassembled WGS sequence"/>
</dbReference>
<dbReference type="OrthoDB" id="2448611at2759"/>
<organism evidence="2 3">
    <name type="scientific">Mortierella polycephala</name>
    <dbReference type="NCBI Taxonomy" id="41804"/>
    <lineage>
        <taxon>Eukaryota</taxon>
        <taxon>Fungi</taxon>
        <taxon>Fungi incertae sedis</taxon>
        <taxon>Mucoromycota</taxon>
        <taxon>Mortierellomycotina</taxon>
        <taxon>Mortierellomycetes</taxon>
        <taxon>Mortierellales</taxon>
        <taxon>Mortierellaceae</taxon>
        <taxon>Mortierella</taxon>
    </lineage>
</organism>
<keyword evidence="3" id="KW-1185">Reference proteome</keyword>